<protein>
    <submittedName>
        <fullName evidence="4">Putative oxidoreductase</fullName>
    </submittedName>
</protein>
<name>A0A395P0Y2_TRIAR</name>
<dbReference type="InterPro" id="IPR002347">
    <property type="entry name" value="SDR_fam"/>
</dbReference>
<dbReference type="Pfam" id="PF00106">
    <property type="entry name" value="adh_short"/>
    <property type="match status" value="1"/>
</dbReference>
<keyword evidence="2" id="KW-0560">Oxidoreductase</keyword>
<dbReference type="Proteomes" id="UP000266272">
    <property type="component" value="Unassembled WGS sequence"/>
</dbReference>
<dbReference type="PANTHER" id="PTHR43976:SF16">
    <property type="entry name" value="SHORT-CHAIN DEHYDROGENASE_REDUCTASE FAMILY PROTEIN"/>
    <property type="match status" value="1"/>
</dbReference>
<dbReference type="CDD" id="cd05374">
    <property type="entry name" value="17beta-HSD-like_SDR_c"/>
    <property type="match status" value="1"/>
</dbReference>
<dbReference type="GO" id="GO:0016491">
    <property type="term" value="F:oxidoreductase activity"/>
    <property type="evidence" value="ECO:0007669"/>
    <property type="project" value="UniProtKB-KW"/>
</dbReference>
<evidence type="ECO:0000256" key="1">
    <source>
        <dbReference type="ARBA" id="ARBA00006484"/>
    </source>
</evidence>
<evidence type="ECO:0000313" key="5">
    <source>
        <dbReference type="Proteomes" id="UP000266272"/>
    </source>
</evidence>
<dbReference type="InterPro" id="IPR051911">
    <property type="entry name" value="SDR_oxidoreductase"/>
</dbReference>
<dbReference type="PANTHER" id="PTHR43976">
    <property type="entry name" value="SHORT CHAIN DEHYDROGENASE"/>
    <property type="match status" value="1"/>
</dbReference>
<comment type="similarity">
    <text evidence="1 3">Belongs to the short-chain dehydrogenases/reductases (SDR) family.</text>
</comment>
<dbReference type="STRING" id="490622.A0A395P0Y2"/>
<reference evidence="4 5" key="1">
    <citation type="journal article" date="2018" name="PLoS Pathog.">
        <title>Evolution of structural diversity of trichothecenes, a family of toxins produced by plant pathogenic and entomopathogenic fungi.</title>
        <authorList>
            <person name="Proctor R.H."/>
            <person name="McCormick S.P."/>
            <person name="Kim H.S."/>
            <person name="Cardoza R.E."/>
            <person name="Stanley A.M."/>
            <person name="Lindo L."/>
            <person name="Kelly A."/>
            <person name="Brown D.W."/>
            <person name="Lee T."/>
            <person name="Vaughan M.M."/>
            <person name="Alexander N.J."/>
            <person name="Busman M."/>
            <person name="Gutierrez S."/>
        </authorList>
    </citation>
    <scope>NUCLEOTIDE SEQUENCE [LARGE SCALE GENOMIC DNA]</scope>
    <source>
        <strain evidence="4 5">IBT 40837</strain>
    </source>
</reference>
<dbReference type="Gene3D" id="3.40.50.720">
    <property type="entry name" value="NAD(P)-binding Rossmann-like Domain"/>
    <property type="match status" value="1"/>
</dbReference>
<dbReference type="PRINTS" id="PR00081">
    <property type="entry name" value="GDHRDH"/>
</dbReference>
<organism evidence="4 5">
    <name type="scientific">Trichoderma arundinaceum</name>
    <dbReference type="NCBI Taxonomy" id="490622"/>
    <lineage>
        <taxon>Eukaryota</taxon>
        <taxon>Fungi</taxon>
        <taxon>Dikarya</taxon>
        <taxon>Ascomycota</taxon>
        <taxon>Pezizomycotina</taxon>
        <taxon>Sordariomycetes</taxon>
        <taxon>Hypocreomycetidae</taxon>
        <taxon>Hypocreales</taxon>
        <taxon>Hypocreaceae</taxon>
        <taxon>Trichoderma</taxon>
    </lineage>
</organism>
<gene>
    <name evidence="4" type="ORF">TARUN_293</name>
</gene>
<dbReference type="InterPro" id="IPR036291">
    <property type="entry name" value="NAD(P)-bd_dom_sf"/>
</dbReference>
<dbReference type="AlphaFoldDB" id="A0A395P0Y2"/>
<evidence type="ECO:0000256" key="3">
    <source>
        <dbReference type="RuleBase" id="RU000363"/>
    </source>
</evidence>
<dbReference type="EMBL" id="PXOA01000017">
    <property type="protein sequence ID" value="RFU81913.1"/>
    <property type="molecule type" value="Genomic_DNA"/>
</dbReference>
<evidence type="ECO:0000256" key="2">
    <source>
        <dbReference type="ARBA" id="ARBA00023002"/>
    </source>
</evidence>
<sequence length="281" mass="30709">MAPLVWLVTGCSSGFGRTFVSQILARGDNVIATARKLESIQDLERIGAKIMQLDVTDDQQILNKIADQAIAVYGAVDVLVNNAAYASSAAWEDVDVQEVKQQFETNVFGVFKVTKAFLPHFRERKTGHLVFISSLVAWVGHQFGGAYAGSKFGLEGLVESLWRETSPLGIKTLLVEPGMFRTMLGDNMKSVVSKIPDYHEASRNHFNMLAGFSGKQPGDPEKGVSVILDFIRGEGSAAGRDFPFRLPLGADAYHALAGKCEETLMLLKQHKDVICSTDISQ</sequence>
<dbReference type="SUPFAM" id="SSF51735">
    <property type="entry name" value="NAD(P)-binding Rossmann-fold domains"/>
    <property type="match status" value="1"/>
</dbReference>
<dbReference type="OrthoDB" id="1274115at2759"/>
<evidence type="ECO:0000313" key="4">
    <source>
        <dbReference type="EMBL" id="RFU81913.1"/>
    </source>
</evidence>
<comment type="caution">
    <text evidence="4">The sequence shown here is derived from an EMBL/GenBank/DDBJ whole genome shotgun (WGS) entry which is preliminary data.</text>
</comment>
<proteinExistence type="inferred from homology"/>
<keyword evidence="5" id="KW-1185">Reference proteome</keyword>
<accession>A0A395P0Y2</accession>
<dbReference type="PRINTS" id="PR00080">
    <property type="entry name" value="SDRFAMILY"/>
</dbReference>